<evidence type="ECO:0000313" key="2">
    <source>
        <dbReference type="Proteomes" id="UP000256321"/>
    </source>
</evidence>
<proteinExistence type="predicted"/>
<evidence type="ECO:0000313" key="1">
    <source>
        <dbReference type="EMBL" id="RDU49875.1"/>
    </source>
</evidence>
<comment type="caution">
    <text evidence="1">The sequence shown here is derived from an EMBL/GenBank/DDBJ whole genome shotgun (WGS) entry which is preliminary data.</text>
</comment>
<accession>A0A3D8HFX6</accession>
<dbReference type="AlphaFoldDB" id="A0A3D8HFX6"/>
<dbReference type="EMBL" id="QREV01000011">
    <property type="protein sequence ID" value="RDU49875.1"/>
    <property type="molecule type" value="Genomic_DNA"/>
</dbReference>
<dbReference type="Proteomes" id="UP000256321">
    <property type="component" value="Unassembled WGS sequence"/>
</dbReference>
<sequence>MGILDETEAYWRWRCLRGRPIGVVSMPSQAMLMTGKAEEDKMIRLFSGIISVINHVFAHTPCLFKNKLLLL</sequence>
<reference evidence="1 2" key="1">
    <citation type="submission" date="2018-07" db="EMBL/GenBank/DDBJ databases">
        <title>Parabacteroides acidifaciens nov. sp., isolated from human feces.</title>
        <authorList>
            <person name="Wang Y.J."/>
        </authorList>
    </citation>
    <scope>NUCLEOTIDE SEQUENCE [LARGE SCALE GENOMIC DNA]</scope>
    <source>
        <strain evidence="1 2">426-9</strain>
    </source>
</reference>
<organism evidence="1 2">
    <name type="scientific">Parabacteroides acidifaciens</name>
    <dbReference type="NCBI Taxonomy" id="2290935"/>
    <lineage>
        <taxon>Bacteria</taxon>
        <taxon>Pseudomonadati</taxon>
        <taxon>Bacteroidota</taxon>
        <taxon>Bacteroidia</taxon>
        <taxon>Bacteroidales</taxon>
        <taxon>Tannerellaceae</taxon>
        <taxon>Parabacteroides</taxon>
    </lineage>
</organism>
<name>A0A3D8HFX6_9BACT</name>
<gene>
    <name evidence="1" type="ORF">DWU89_06690</name>
</gene>
<protein>
    <submittedName>
        <fullName evidence="1">Uncharacterized protein</fullName>
    </submittedName>
</protein>